<dbReference type="InterPro" id="IPR003406">
    <property type="entry name" value="Glyco_trans_14"/>
</dbReference>
<dbReference type="Pfam" id="PF02485">
    <property type="entry name" value="Branch"/>
    <property type="match status" value="1"/>
</dbReference>
<organism evidence="12 13">
    <name type="scientific">Betta splendens</name>
    <name type="common">Siamese fighting fish</name>
    <dbReference type="NCBI Taxonomy" id="158456"/>
    <lineage>
        <taxon>Eukaryota</taxon>
        <taxon>Metazoa</taxon>
        <taxon>Chordata</taxon>
        <taxon>Craniata</taxon>
        <taxon>Vertebrata</taxon>
        <taxon>Euteleostomi</taxon>
        <taxon>Actinopterygii</taxon>
        <taxon>Neopterygii</taxon>
        <taxon>Teleostei</taxon>
        <taxon>Neoteleostei</taxon>
        <taxon>Acanthomorphata</taxon>
        <taxon>Anabantaria</taxon>
        <taxon>Anabantiformes</taxon>
        <taxon>Anabantoidei</taxon>
        <taxon>Osphronemidae</taxon>
        <taxon>Betta</taxon>
    </lineage>
</organism>
<dbReference type="PANTHER" id="PTHR19297:SF7">
    <property type="entry name" value="BETA-1,3-GALACTOSYL-O-GLYCOSYL-GLYCOPROTEIN BETA-1,6-N-ACETYLGLUCOSAMINYLTRANSFERASE 4"/>
    <property type="match status" value="1"/>
</dbReference>
<comment type="pathway">
    <text evidence="2">Protein modification; protein glycosylation.</text>
</comment>
<sequence>MFYQHMEPMYETKMKNEGLTLRMGKRELSRFFLTVLIFCVLLLIYVKYKNIHECLGPAAPFVDIKTVHKYNINCSAIYHMDSVEVHKSVTIRQKHIVEDNDENLIYLTLNCSLFRKVRGYDDVCVSDEEKDFPIAYSLVVHKYPWMVERLIRATYSPSNIYCIHYDLKSSLRFIAALEGLSQCLPNVFITSKREDVIYDGFSRLKADLNCLTDLLQSEVKWKYVINLCGQDFPLRSNIELVSELKNLNGSNMLETYRPPQFRKERYGFHYEVRDAEFEYKKTPVQTSKKKAPPPHNIEMFTGSAYFVLSREFVVFMNSSVVVRDFLAWSEDTYSPDEHFWATIVRLPGVPGEVPRSHPDITDLMSKTRLVKWSYLEESLYPPCTGLHVRDVCIFGAAEIHWLLSYGHWFANRFDTNVDPIAVQCLEEKLEERKNIFSQ</sequence>
<evidence type="ECO:0000313" key="13">
    <source>
        <dbReference type="RefSeq" id="XP_040929200.1"/>
    </source>
</evidence>
<keyword evidence="5 11" id="KW-0812">Transmembrane</keyword>
<dbReference type="Proteomes" id="UP000515150">
    <property type="component" value="Chromosome 12"/>
</dbReference>
<protein>
    <submittedName>
        <fullName evidence="13">Beta-1,3-galactosyl-O-glycosyl-glycoprotein beta-1,6-N-acetylglucosaminyltransferase 4-like</fullName>
    </submittedName>
</protein>
<dbReference type="GeneID" id="114867402"/>
<evidence type="ECO:0000256" key="2">
    <source>
        <dbReference type="ARBA" id="ARBA00004922"/>
    </source>
</evidence>
<evidence type="ECO:0000256" key="8">
    <source>
        <dbReference type="ARBA" id="ARBA00023136"/>
    </source>
</evidence>
<evidence type="ECO:0000256" key="5">
    <source>
        <dbReference type="ARBA" id="ARBA00022692"/>
    </source>
</evidence>
<dbReference type="AlphaFoldDB" id="A0A8M1HL36"/>
<keyword evidence="3" id="KW-0328">Glycosyltransferase</keyword>
<keyword evidence="7 11" id="KW-1133">Transmembrane helix</keyword>
<dbReference type="GO" id="GO:0000139">
    <property type="term" value="C:Golgi membrane"/>
    <property type="evidence" value="ECO:0007669"/>
    <property type="project" value="UniProtKB-SubCell"/>
</dbReference>
<accession>A0A8M1HL36</accession>
<evidence type="ECO:0000256" key="10">
    <source>
        <dbReference type="ARBA" id="ARBA00038150"/>
    </source>
</evidence>
<name>A0A8M1HL36_BETSP</name>
<evidence type="ECO:0000256" key="11">
    <source>
        <dbReference type="SAM" id="Phobius"/>
    </source>
</evidence>
<feature type="transmembrane region" description="Helical" evidence="11">
    <location>
        <begin position="31"/>
        <end position="48"/>
    </location>
</feature>
<dbReference type="OrthoDB" id="2019572at2759"/>
<evidence type="ECO:0000256" key="6">
    <source>
        <dbReference type="ARBA" id="ARBA00022968"/>
    </source>
</evidence>
<keyword evidence="12" id="KW-1185">Reference proteome</keyword>
<evidence type="ECO:0000313" key="12">
    <source>
        <dbReference type="Proteomes" id="UP000515150"/>
    </source>
</evidence>
<keyword evidence="9" id="KW-0325">Glycoprotein</keyword>
<proteinExistence type="inferred from homology"/>
<keyword evidence="4" id="KW-0808">Transferase</keyword>
<comment type="subcellular location">
    <subcellularLocation>
        <location evidence="1">Golgi apparatus membrane</location>
        <topology evidence="1">Single-pass type II membrane protein</topology>
    </subcellularLocation>
</comment>
<keyword evidence="6" id="KW-0735">Signal-anchor</keyword>
<reference evidence="13" key="1">
    <citation type="submission" date="2025-08" db="UniProtKB">
        <authorList>
            <consortium name="RefSeq"/>
        </authorList>
    </citation>
    <scope>IDENTIFICATION</scope>
</reference>
<dbReference type="RefSeq" id="XP_040929200.1">
    <property type="nucleotide sequence ID" value="XM_041073266.2"/>
</dbReference>
<evidence type="ECO:0000256" key="3">
    <source>
        <dbReference type="ARBA" id="ARBA00022676"/>
    </source>
</evidence>
<evidence type="ECO:0000256" key="7">
    <source>
        <dbReference type="ARBA" id="ARBA00022989"/>
    </source>
</evidence>
<evidence type="ECO:0000256" key="9">
    <source>
        <dbReference type="ARBA" id="ARBA00023180"/>
    </source>
</evidence>
<dbReference type="KEGG" id="bspl:114867402"/>
<dbReference type="GO" id="GO:0008375">
    <property type="term" value="F:acetylglucosaminyltransferase activity"/>
    <property type="evidence" value="ECO:0007669"/>
    <property type="project" value="TreeGrafter"/>
</dbReference>
<evidence type="ECO:0000256" key="1">
    <source>
        <dbReference type="ARBA" id="ARBA00004323"/>
    </source>
</evidence>
<keyword evidence="8 11" id="KW-0472">Membrane</keyword>
<dbReference type="PANTHER" id="PTHR19297">
    <property type="entry name" value="GLYCOSYLTRANSFERASE 14 FAMILY MEMBER"/>
    <property type="match status" value="1"/>
</dbReference>
<gene>
    <name evidence="13" type="primary">LOC114867402</name>
</gene>
<comment type="similarity">
    <text evidence="10">Belongs to the glycosyltransferase 14 family.</text>
</comment>
<evidence type="ECO:0000256" key="4">
    <source>
        <dbReference type="ARBA" id="ARBA00022679"/>
    </source>
</evidence>